<dbReference type="GO" id="GO:0031966">
    <property type="term" value="C:mitochondrial membrane"/>
    <property type="evidence" value="ECO:0007669"/>
    <property type="project" value="UniProtKB-SubCell"/>
</dbReference>
<evidence type="ECO:0000256" key="6">
    <source>
        <dbReference type="ARBA" id="ARBA00022781"/>
    </source>
</evidence>
<comment type="similarity">
    <text evidence="2 14">Belongs to the ATPase protein 8 family.</text>
</comment>
<keyword evidence="7 16" id="KW-1133">Transmembrane helix</keyword>
<evidence type="ECO:0000256" key="10">
    <source>
        <dbReference type="ARBA" id="ARBA00023136"/>
    </source>
</evidence>
<evidence type="ECO:0000256" key="14">
    <source>
        <dbReference type="RuleBase" id="RU003661"/>
    </source>
</evidence>
<comment type="function">
    <text evidence="12">Subunit 8, of the mitochondrial membrane ATP synthase complex (F(1)F(0) ATP synthase or Complex V) that produces ATP from ADP in the presence of a proton gradient across the membrane which is generated by electron transport complexes of the respiratory chain. ATP synthase complex consist of a soluble F(1) head domain - the catalytic core - and a membrane F(1) domain - the membrane proton channel. These two domains are linked by a central stalk rotating inside the F(1) region and a stationary peripheral stalk. During catalysis, ATP synthesis in the catalytic domain of F(1) is coupled via a rotary mechanism of the central stalk subunits to proton translocation. In vivo, can only synthesize ATP although its ATP hydrolase activity can be activated artificially in vitro. Part of the complex F(0) domain.</text>
</comment>
<proteinExistence type="inferred from homology"/>
<keyword evidence="3 14" id="KW-0813">Transport</keyword>
<keyword evidence="8 14" id="KW-0406">Ion transport</keyword>
<sequence length="53" mass="6412">MPQLNPTPWFLMLLFSWLVFLMIPQKIMKHHFSTDPSTSNAKEQTSPWTWPWH</sequence>
<dbReference type="InterPro" id="IPR001421">
    <property type="entry name" value="ATP8_metazoa"/>
</dbReference>
<evidence type="ECO:0000256" key="13">
    <source>
        <dbReference type="ARBA" id="ARBA00064647"/>
    </source>
</evidence>
<accession>Q94YP1</accession>
<dbReference type="GO" id="GO:0015986">
    <property type="term" value="P:proton motive force-driven ATP synthesis"/>
    <property type="evidence" value="ECO:0007669"/>
    <property type="project" value="InterPro"/>
</dbReference>
<keyword evidence="9 14" id="KW-0496">Mitochondrion</keyword>
<evidence type="ECO:0000256" key="5">
    <source>
        <dbReference type="ARBA" id="ARBA00022692"/>
    </source>
</evidence>
<evidence type="ECO:0000313" key="17">
    <source>
        <dbReference type="EMBL" id="BAB64394.1"/>
    </source>
</evidence>
<dbReference type="InterPro" id="IPR050635">
    <property type="entry name" value="ATPase_protein_8"/>
</dbReference>
<evidence type="ECO:0000256" key="16">
    <source>
        <dbReference type="SAM" id="Phobius"/>
    </source>
</evidence>
<evidence type="ECO:0000256" key="2">
    <source>
        <dbReference type="ARBA" id="ARBA00008892"/>
    </source>
</evidence>
<evidence type="ECO:0000256" key="3">
    <source>
        <dbReference type="ARBA" id="ARBA00022448"/>
    </source>
</evidence>
<dbReference type="EMBL" id="AB043068">
    <property type="protein sequence ID" value="BAB64394.1"/>
    <property type="molecule type" value="Genomic_DNA"/>
</dbReference>
<dbReference type="AlphaFoldDB" id="Q94YP1"/>
<reference evidence="17" key="1">
    <citation type="journal article" date="2001" name="Mol. Phylogenet. Evol.">
        <title>A mitogenomic perspective on the basal teleostean phylogeny: resolving higher-level relationships with longer DNA sequences.</title>
        <authorList>
            <person name="Inoue J."/>
            <person name="Miya M."/>
            <person name="Tsukamoto K."/>
            <person name="Nishida M."/>
        </authorList>
    </citation>
    <scope>NUCLEOTIDE SEQUENCE</scope>
</reference>
<evidence type="ECO:0000256" key="15">
    <source>
        <dbReference type="SAM" id="MobiDB-lite"/>
    </source>
</evidence>
<evidence type="ECO:0000256" key="8">
    <source>
        <dbReference type="ARBA" id="ARBA00023065"/>
    </source>
</evidence>
<evidence type="ECO:0000256" key="12">
    <source>
        <dbReference type="ARBA" id="ARBA00053067"/>
    </source>
</evidence>
<protein>
    <recommendedName>
        <fullName evidence="14">ATP synthase complex subunit 8</fullName>
    </recommendedName>
</protein>
<name>Q94YP1_PANBU</name>
<comment type="subcellular location">
    <subcellularLocation>
        <location evidence="1 14">Mitochondrion membrane</location>
        <topology evidence="1 14">Single-pass membrane protein</topology>
    </subcellularLocation>
</comment>
<comment type="subunit">
    <text evidence="13">Component of the ATP synthase complex composed at least of ATP5F1A/subunit alpha, ATP5F1B/subunit beta, ATP5MC1/subunit c (homooctomer), MT-ATP6/subunit a, MT-ATP8/subunit 8, ATP5ME/subunit e, ATP5MF/subunit f, ATP5MG/subunit g, ATP5MK/subunit k, ATP5MJ/subunit j, ATP5F1C/subunit gamma, ATP5F1D/subunit delta, ATP5F1E/subunit epsilon, ATP5PF/subunit F6, ATP5PB/subunit b, ATP5PD/subunit d, ATP5PO/subunit OSCP. ATP synthase complex consists of a soluble F(1) head domain (subunits alpha(3) and beta(3)) - the catalytic core - and a membrane F(0) domain - the membrane proton channel (subunits c, a, 8, e, f, g, k and j). These two domains are linked by a central stalk (subunits gamma, delta, and epsilon) rotating inside the F1 region and a stationary peripheral stalk (subunits F6, b, d, and OSCP).</text>
</comment>
<evidence type="ECO:0000256" key="11">
    <source>
        <dbReference type="ARBA" id="ARBA00023310"/>
    </source>
</evidence>
<evidence type="ECO:0000256" key="1">
    <source>
        <dbReference type="ARBA" id="ARBA00004304"/>
    </source>
</evidence>
<organism evidence="17">
    <name type="scientific">Pantodon buchholzi</name>
    <name type="common">Freshwater butterflyfish</name>
    <dbReference type="NCBI Taxonomy" id="8276"/>
    <lineage>
        <taxon>Eukaryota</taxon>
        <taxon>Metazoa</taxon>
        <taxon>Chordata</taxon>
        <taxon>Craniata</taxon>
        <taxon>Vertebrata</taxon>
        <taxon>Euteleostomi</taxon>
        <taxon>Actinopterygii</taxon>
        <taxon>Neopterygii</taxon>
        <taxon>Teleostei</taxon>
        <taxon>Osteoglossocephala</taxon>
        <taxon>Osteoglossomorpha</taxon>
        <taxon>Osteoglossiformes</taxon>
        <taxon>Pantodontidae</taxon>
        <taxon>Pantodon</taxon>
    </lineage>
</organism>
<keyword evidence="6 14" id="KW-0375">Hydrogen ion transport</keyword>
<feature type="region of interest" description="Disordered" evidence="15">
    <location>
        <begin position="32"/>
        <end position="53"/>
    </location>
</feature>
<keyword evidence="10 16" id="KW-0472">Membrane</keyword>
<keyword evidence="5 14" id="KW-0812">Transmembrane</keyword>
<dbReference type="PANTHER" id="PTHR39937">
    <property type="entry name" value="ATP SYNTHASE PROTEIN 8"/>
    <property type="match status" value="1"/>
</dbReference>
<dbReference type="GO" id="GO:0015078">
    <property type="term" value="F:proton transmembrane transporter activity"/>
    <property type="evidence" value="ECO:0007669"/>
    <property type="project" value="InterPro"/>
</dbReference>
<feature type="compositionally biased region" description="Polar residues" evidence="15">
    <location>
        <begin position="34"/>
        <end position="53"/>
    </location>
</feature>
<evidence type="ECO:0000256" key="9">
    <source>
        <dbReference type="ARBA" id="ARBA00023128"/>
    </source>
</evidence>
<dbReference type="Pfam" id="PF00895">
    <property type="entry name" value="ATP-synt_8"/>
    <property type="match status" value="1"/>
</dbReference>
<feature type="transmembrane region" description="Helical" evidence="16">
    <location>
        <begin position="6"/>
        <end position="23"/>
    </location>
</feature>
<keyword evidence="4 14" id="KW-0138">CF(0)</keyword>
<dbReference type="PANTHER" id="PTHR39937:SF1">
    <property type="entry name" value="ATP SYNTHASE PROTEIN 8"/>
    <property type="match status" value="1"/>
</dbReference>
<evidence type="ECO:0000256" key="4">
    <source>
        <dbReference type="ARBA" id="ARBA00022547"/>
    </source>
</evidence>
<keyword evidence="11" id="KW-0066">ATP synthesis</keyword>
<gene>
    <name evidence="17" type="primary">ATP 8</name>
</gene>
<evidence type="ECO:0000256" key="7">
    <source>
        <dbReference type="ARBA" id="ARBA00022989"/>
    </source>
</evidence>
<geneLocation type="mitochondrion" evidence="17"/>
<dbReference type="GO" id="GO:0045259">
    <property type="term" value="C:proton-transporting ATP synthase complex"/>
    <property type="evidence" value="ECO:0007669"/>
    <property type="project" value="UniProtKB-KW"/>
</dbReference>